<evidence type="ECO:0000313" key="2">
    <source>
        <dbReference type="EMBL" id="PIL17663.1"/>
    </source>
</evidence>
<name>A0A2G8R818_9RHOB</name>
<dbReference type="InterPro" id="IPR004360">
    <property type="entry name" value="Glyas_Fos-R_dOase_dom"/>
</dbReference>
<dbReference type="EMBL" id="AWWI01000164">
    <property type="protein sequence ID" value="PIL17663.1"/>
    <property type="molecule type" value="Genomic_DNA"/>
</dbReference>
<comment type="caution">
    <text evidence="2">The sequence shown here is derived from an EMBL/GenBank/DDBJ whole genome shotgun (WGS) entry which is preliminary data.</text>
</comment>
<evidence type="ECO:0000259" key="1">
    <source>
        <dbReference type="PROSITE" id="PS51819"/>
    </source>
</evidence>
<dbReference type="RefSeq" id="WP_099913175.1">
    <property type="nucleotide sequence ID" value="NZ_AWWI01000164.1"/>
</dbReference>
<dbReference type="Gene3D" id="3.10.180.10">
    <property type="entry name" value="2,3-Dihydroxybiphenyl 1,2-Dioxygenase, domain 1"/>
    <property type="match status" value="1"/>
</dbReference>
<proteinExistence type="predicted"/>
<reference evidence="2 3" key="1">
    <citation type="submission" date="2013-09" db="EMBL/GenBank/DDBJ databases">
        <title>Genome sequencing of Phaeobacter antarcticus sp. nov. SM1211.</title>
        <authorList>
            <person name="Zhang X.-Y."/>
            <person name="Liu C."/>
            <person name="Chen X.-L."/>
            <person name="Xie B.-B."/>
            <person name="Qin Q.-L."/>
            <person name="Rong J.-C."/>
            <person name="Zhang Y.-Z."/>
        </authorList>
    </citation>
    <scope>NUCLEOTIDE SEQUENCE [LARGE SCALE GENOMIC DNA]</scope>
    <source>
        <strain evidence="2 3">SM1211</strain>
    </source>
</reference>
<dbReference type="InterPro" id="IPR037523">
    <property type="entry name" value="VOC_core"/>
</dbReference>
<dbReference type="Proteomes" id="UP000231259">
    <property type="component" value="Unassembled WGS sequence"/>
</dbReference>
<protein>
    <recommendedName>
        <fullName evidence="1">VOC domain-containing protein</fullName>
    </recommendedName>
</protein>
<organism evidence="2 3">
    <name type="scientific">Puniceibacterium antarcticum</name>
    <dbReference type="NCBI Taxonomy" id="1206336"/>
    <lineage>
        <taxon>Bacteria</taxon>
        <taxon>Pseudomonadati</taxon>
        <taxon>Pseudomonadota</taxon>
        <taxon>Alphaproteobacteria</taxon>
        <taxon>Rhodobacterales</taxon>
        <taxon>Paracoccaceae</taxon>
        <taxon>Puniceibacterium</taxon>
    </lineage>
</organism>
<dbReference type="PROSITE" id="PS51819">
    <property type="entry name" value="VOC"/>
    <property type="match status" value="1"/>
</dbReference>
<dbReference type="SUPFAM" id="SSF54593">
    <property type="entry name" value="Glyoxalase/Bleomycin resistance protein/Dihydroxybiphenyl dioxygenase"/>
    <property type="match status" value="1"/>
</dbReference>
<accession>A0A2G8R818</accession>
<dbReference type="AlphaFoldDB" id="A0A2G8R818"/>
<evidence type="ECO:0000313" key="3">
    <source>
        <dbReference type="Proteomes" id="UP000231259"/>
    </source>
</evidence>
<dbReference type="Pfam" id="PF00903">
    <property type="entry name" value="Glyoxalase"/>
    <property type="match status" value="1"/>
</dbReference>
<dbReference type="OrthoDB" id="7849747at2"/>
<keyword evidence="3" id="KW-1185">Reference proteome</keyword>
<sequence>MTTPLGRIILYTKKTEEMVAFYSRHFGFTAHQRDGDHIVELIPQGAGISILLHPAAKAQKAGQSVVKLVFDVEDVETFCQFAKERGLLFGSIHHADGYVFANAKDPSDNSISVSSRAFSG</sequence>
<gene>
    <name evidence="2" type="ORF">P775_24100</name>
</gene>
<dbReference type="InterPro" id="IPR029068">
    <property type="entry name" value="Glyas_Bleomycin-R_OHBP_Dase"/>
</dbReference>
<feature type="domain" description="VOC" evidence="1">
    <location>
        <begin position="4"/>
        <end position="116"/>
    </location>
</feature>